<dbReference type="InterPro" id="IPR011646">
    <property type="entry name" value="KAP_P-loop"/>
</dbReference>
<feature type="transmembrane region" description="Helical" evidence="1">
    <location>
        <begin position="230"/>
        <end position="251"/>
    </location>
</feature>
<evidence type="ECO:0000256" key="1">
    <source>
        <dbReference type="SAM" id="Phobius"/>
    </source>
</evidence>
<keyword evidence="1" id="KW-0472">Membrane</keyword>
<proteinExistence type="predicted"/>
<dbReference type="PANTHER" id="PTHR22674">
    <property type="entry name" value="NTPASE, KAP FAMILY P-LOOP DOMAIN-CONTAINING 1"/>
    <property type="match status" value="1"/>
</dbReference>
<name>A0A3Q3WZA4_MOLML</name>
<dbReference type="SUPFAM" id="SSF47769">
    <property type="entry name" value="SAM/Pointed domain"/>
    <property type="match status" value="1"/>
</dbReference>
<evidence type="ECO:0000313" key="6">
    <source>
        <dbReference type="Proteomes" id="UP000261620"/>
    </source>
</evidence>
<keyword evidence="1" id="KW-1133">Transmembrane helix</keyword>
<keyword evidence="2" id="KW-0732">Signal</keyword>
<dbReference type="PANTHER" id="PTHR22674:SF6">
    <property type="entry name" value="NTPASE KAP FAMILY P-LOOP DOMAIN-CONTAINING PROTEIN 1"/>
    <property type="match status" value="1"/>
</dbReference>
<sequence>MKNAYNNLSVLFLIVSLFFNVFSDEIHAYALSKALTKVSSPATVGLYSACQNRINMILEQIEVNMNQEATRIEQECNGRSRPRSVKPSFCDFVVLIGRLLFYKPIWTKENQQPHNVRFIYVHFSAWHFAGSDLLWAGIAMRLFQAMQLNFGKLQLVLYRLAQYEEEEEVKKRVVEDGPNNWRSKKVCCCPLWLLVVFILMIPIIVLVVILTSDITKPEKHTNETKINVDVLDGLIIAAFGVPAASALRFTFLMCKNLFFNQDLNISKGLDNDRISRKMGFMNEVRKEMYLLTCFIQFMEVFERRRIRVVLKITHLDRCSPKKIVGVLDAINILLSDDESPFISILAVNPEVLMKKVNFADGWYCKEDRAHALLNRIVTLPFTVLPLGGDSKRSLVYSFINIHEDMSIREDKQNTKSFRNVLSSDLSLDEFATRTHMSKLLIDKTTPALDVRDEEVEIWIRSVLTSNKRNLNKYILEDSVCMRRVFNSIRVTMIIMMALKKELPQQEYIAAWVVLANQWPCRLSWIIQCVEDAQQRADIDDRTNADDSKMLWRVFSESKAELYVMSPQIEDLLELDEDPEMFERFLTVDYQFTIKDLKTFEMATVNLDHTIRRELALIRGTSRLKDSGWMRNLAPLPLTAIINMDTEDVCKELERMKYPIKYVDIVRSNGLNGSALLFGDADDLKELLGMTFGEWTSFRLHFLGLPPHLRPQDKLLPSTSHSQNQLHNFPHHVAHQYPSNYSLGKSYM</sequence>
<dbReference type="STRING" id="94237.ENSMMOP00000023833"/>
<dbReference type="Pfam" id="PF07693">
    <property type="entry name" value="KAP_NTPase"/>
    <property type="match status" value="1"/>
</dbReference>
<dbReference type="InterPro" id="IPR013761">
    <property type="entry name" value="SAM/pointed_sf"/>
</dbReference>
<dbReference type="InterPro" id="IPR057092">
    <property type="entry name" value="SAM_KIDINS220"/>
</dbReference>
<keyword evidence="1" id="KW-0812">Transmembrane</keyword>
<feature type="signal peptide" evidence="2">
    <location>
        <begin position="1"/>
        <end position="23"/>
    </location>
</feature>
<feature type="domain" description="KAP NTPase" evidence="3">
    <location>
        <begin position="62"/>
        <end position="422"/>
    </location>
</feature>
<dbReference type="Pfam" id="PF23307">
    <property type="entry name" value="SAM_KIDINS220"/>
    <property type="match status" value="1"/>
</dbReference>
<dbReference type="OMA" id="SEAKEMY"/>
<dbReference type="Ensembl" id="ENSMMOT00000024231.1">
    <property type="protein sequence ID" value="ENSMMOP00000023833.1"/>
    <property type="gene ID" value="ENSMMOG00000018141.1"/>
</dbReference>
<evidence type="ECO:0000259" key="4">
    <source>
        <dbReference type="Pfam" id="PF23307"/>
    </source>
</evidence>
<protein>
    <submittedName>
        <fullName evidence="5">Uncharacterized protein</fullName>
    </submittedName>
</protein>
<dbReference type="AlphaFoldDB" id="A0A3Q3WZA4"/>
<evidence type="ECO:0000256" key="2">
    <source>
        <dbReference type="SAM" id="SignalP"/>
    </source>
</evidence>
<dbReference type="InterPro" id="IPR052754">
    <property type="entry name" value="NTPase_KAP_P-loop"/>
</dbReference>
<keyword evidence="6" id="KW-1185">Reference proteome</keyword>
<organism evidence="5 6">
    <name type="scientific">Mola mola</name>
    <name type="common">Ocean sunfish</name>
    <name type="synonym">Tetraodon mola</name>
    <dbReference type="NCBI Taxonomy" id="94237"/>
    <lineage>
        <taxon>Eukaryota</taxon>
        <taxon>Metazoa</taxon>
        <taxon>Chordata</taxon>
        <taxon>Craniata</taxon>
        <taxon>Vertebrata</taxon>
        <taxon>Euteleostomi</taxon>
        <taxon>Actinopterygii</taxon>
        <taxon>Neopterygii</taxon>
        <taxon>Teleostei</taxon>
        <taxon>Neoteleostei</taxon>
        <taxon>Acanthomorphata</taxon>
        <taxon>Eupercaria</taxon>
        <taxon>Tetraodontiformes</taxon>
        <taxon>Molidae</taxon>
        <taxon>Mola</taxon>
    </lineage>
</organism>
<evidence type="ECO:0000259" key="3">
    <source>
        <dbReference type="Pfam" id="PF07693"/>
    </source>
</evidence>
<reference evidence="5" key="1">
    <citation type="submission" date="2025-08" db="UniProtKB">
        <authorList>
            <consortium name="Ensembl"/>
        </authorList>
    </citation>
    <scope>IDENTIFICATION</scope>
</reference>
<accession>A0A3Q3WZA4</accession>
<feature type="chain" id="PRO_5018569062" evidence="2">
    <location>
        <begin position="24"/>
        <end position="747"/>
    </location>
</feature>
<evidence type="ECO:0000313" key="5">
    <source>
        <dbReference type="Ensembl" id="ENSMMOP00000023833.1"/>
    </source>
</evidence>
<feature type="transmembrane region" description="Helical" evidence="1">
    <location>
        <begin position="191"/>
        <end position="210"/>
    </location>
</feature>
<dbReference type="Proteomes" id="UP000261620">
    <property type="component" value="Unplaced"/>
</dbReference>
<reference evidence="5" key="2">
    <citation type="submission" date="2025-09" db="UniProtKB">
        <authorList>
            <consortium name="Ensembl"/>
        </authorList>
    </citation>
    <scope>IDENTIFICATION</scope>
</reference>
<feature type="domain" description="Kinase D-interacting substrate of 220 kDa-like SAM" evidence="4">
    <location>
        <begin position="641"/>
        <end position="700"/>
    </location>
</feature>